<dbReference type="AlphaFoldDB" id="A0AAU9MGH1"/>
<dbReference type="InterPro" id="IPR050232">
    <property type="entry name" value="FBL13/AtMIF1-like"/>
</dbReference>
<proteinExistence type="predicted"/>
<reference evidence="1 2" key="1">
    <citation type="submission" date="2022-01" db="EMBL/GenBank/DDBJ databases">
        <authorList>
            <person name="Xiong W."/>
            <person name="Schranz E."/>
        </authorList>
    </citation>
    <scope>NUCLEOTIDE SEQUENCE [LARGE SCALE GENOMIC DNA]</scope>
</reference>
<dbReference type="PANTHER" id="PTHR31900">
    <property type="entry name" value="F-BOX/RNI SUPERFAMILY PROTEIN-RELATED"/>
    <property type="match status" value="1"/>
</dbReference>
<dbReference type="Proteomes" id="UP001157418">
    <property type="component" value="Unassembled WGS sequence"/>
</dbReference>
<evidence type="ECO:0000313" key="1">
    <source>
        <dbReference type="EMBL" id="CAH1426984.1"/>
    </source>
</evidence>
<gene>
    <name evidence="1" type="ORF">LVIROSA_LOCUS14034</name>
</gene>
<dbReference type="EMBL" id="CAKMRJ010002223">
    <property type="protein sequence ID" value="CAH1426984.1"/>
    <property type="molecule type" value="Genomic_DNA"/>
</dbReference>
<comment type="caution">
    <text evidence="1">The sequence shown here is derived from an EMBL/GenBank/DDBJ whole genome shotgun (WGS) entry which is preliminary data.</text>
</comment>
<name>A0AAU9MGH1_9ASTR</name>
<dbReference type="InterPro" id="IPR036047">
    <property type="entry name" value="F-box-like_dom_sf"/>
</dbReference>
<evidence type="ECO:0008006" key="3">
    <source>
        <dbReference type="Google" id="ProtNLM"/>
    </source>
</evidence>
<accession>A0AAU9MGH1</accession>
<protein>
    <recommendedName>
        <fullName evidence="3">F-box domain-containing protein</fullName>
    </recommendedName>
</protein>
<organism evidence="1 2">
    <name type="scientific">Lactuca virosa</name>
    <dbReference type="NCBI Taxonomy" id="75947"/>
    <lineage>
        <taxon>Eukaryota</taxon>
        <taxon>Viridiplantae</taxon>
        <taxon>Streptophyta</taxon>
        <taxon>Embryophyta</taxon>
        <taxon>Tracheophyta</taxon>
        <taxon>Spermatophyta</taxon>
        <taxon>Magnoliopsida</taxon>
        <taxon>eudicotyledons</taxon>
        <taxon>Gunneridae</taxon>
        <taxon>Pentapetalae</taxon>
        <taxon>asterids</taxon>
        <taxon>campanulids</taxon>
        <taxon>Asterales</taxon>
        <taxon>Asteraceae</taxon>
        <taxon>Cichorioideae</taxon>
        <taxon>Cichorieae</taxon>
        <taxon>Lactucinae</taxon>
        <taxon>Lactuca</taxon>
    </lineage>
</organism>
<sequence>MKKSERPKALKREDGVDFISSMPDAILVLILSRLFFTKETIRSSILSRRWSMWTVGRWIHAAVTRNVKKLELTLSPNQNYEDIEMPHCLVTSGSVEVLELDLSRRGLKLPNIMGFPTLRVLELESVNLLEDDDLLKKLTIFNGNEDEGMCGSIKVSCPKLVHLDTTGHIAYNLYFECLDSLKEAAIDPELEGNIKSVLFPGISQVESLLTDVYFFSQCINAARDPSLPNLKTLSLKLVIKKQFYGREEWESHEGGRKRIMTPDLKSAEFFEFKGEKPKVSDWDEVRCLEMVFSWESIVSCQEQWPWRRLGHMRNSRVYIHKI</sequence>
<dbReference type="SUPFAM" id="SSF81383">
    <property type="entry name" value="F-box domain"/>
    <property type="match status" value="1"/>
</dbReference>
<keyword evidence="2" id="KW-1185">Reference proteome</keyword>
<dbReference type="PANTHER" id="PTHR31900:SF27">
    <property type="entry name" value="FBD DOMAIN-CONTAINING PROTEIN"/>
    <property type="match status" value="1"/>
</dbReference>
<evidence type="ECO:0000313" key="2">
    <source>
        <dbReference type="Proteomes" id="UP001157418"/>
    </source>
</evidence>